<sequence>MSKRVNSLENNVPPRVSILGDALQGGFFPTGPSTESHADSSKSCGGIEWLLLTDFEHNMASTWSLDGVTLNYQEASEILEFLSVWLGIPPHLSASAQLTTITTMSHDADCPRPFTAQVEIQRQIVHYSTALAGDVDSSTSSSLMNLFSSELDTLYAMYKDIWSTKLELQLLRAKLYLYSHCLNIVWRTSYDRARVSDESTLHSVKMLLHRGFLSAISLVHNSQKLNTTPSDSEPAPSGGILIHHPKFYLQTVMFAVIFLLKFLSNNLNQKFSQRDRELAYSHITIAHQLFSGYSHSLECLRVAGVIEQLVENLNENDNQKCTPVNSKLGASLMYSTLSYLSTPAKAEHSANHTENSGEILEVVNFAASDKPSTSTPMIWDSHDTAQPFETTDAALPDDLSGFQWNSDEFVFDIREF</sequence>
<dbReference type="AlphaFoldDB" id="A0AAV9MSU2"/>
<proteinExistence type="predicted"/>
<name>A0AAV9MSU2_9EURO</name>
<dbReference type="RefSeq" id="XP_064700301.1">
    <property type="nucleotide sequence ID" value="XM_064854075.1"/>
</dbReference>
<evidence type="ECO:0008006" key="3">
    <source>
        <dbReference type="Google" id="ProtNLM"/>
    </source>
</evidence>
<evidence type="ECO:0000313" key="2">
    <source>
        <dbReference type="Proteomes" id="UP001358417"/>
    </source>
</evidence>
<reference evidence="1 2" key="1">
    <citation type="submission" date="2023-08" db="EMBL/GenBank/DDBJ databases">
        <title>Black Yeasts Isolated from many extreme environments.</title>
        <authorList>
            <person name="Coleine C."/>
            <person name="Stajich J.E."/>
            <person name="Selbmann L."/>
        </authorList>
    </citation>
    <scope>NUCLEOTIDE SEQUENCE [LARGE SCALE GENOMIC DNA]</scope>
    <source>
        <strain evidence="1 2">CCFEE 5792</strain>
    </source>
</reference>
<evidence type="ECO:0000313" key="1">
    <source>
        <dbReference type="EMBL" id="KAK5044647.1"/>
    </source>
</evidence>
<dbReference type="Proteomes" id="UP001358417">
    <property type="component" value="Unassembled WGS sequence"/>
</dbReference>
<gene>
    <name evidence="1" type="ORF">LTR84_010539</name>
</gene>
<dbReference type="GeneID" id="89978696"/>
<comment type="caution">
    <text evidence="1">The sequence shown here is derived from an EMBL/GenBank/DDBJ whole genome shotgun (WGS) entry which is preliminary data.</text>
</comment>
<dbReference type="EMBL" id="JAVRRD010000045">
    <property type="protein sequence ID" value="KAK5044647.1"/>
    <property type="molecule type" value="Genomic_DNA"/>
</dbReference>
<keyword evidence="2" id="KW-1185">Reference proteome</keyword>
<protein>
    <recommendedName>
        <fullName evidence="3">Transcription factor domain-containing protein</fullName>
    </recommendedName>
</protein>
<accession>A0AAV9MSU2</accession>
<organism evidence="1 2">
    <name type="scientific">Exophiala bonariae</name>
    <dbReference type="NCBI Taxonomy" id="1690606"/>
    <lineage>
        <taxon>Eukaryota</taxon>
        <taxon>Fungi</taxon>
        <taxon>Dikarya</taxon>
        <taxon>Ascomycota</taxon>
        <taxon>Pezizomycotina</taxon>
        <taxon>Eurotiomycetes</taxon>
        <taxon>Chaetothyriomycetidae</taxon>
        <taxon>Chaetothyriales</taxon>
        <taxon>Herpotrichiellaceae</taxon>
        <taxon>Exophiala</taxon>
    </lineage>
</organism>